<reference evidence="1" key="1">
    <citation type="submission" date="2021-03" db="EMBL/GenBank/DDBJ databases">
        <title>Draft genome sequence of rust myrtle Austropuccinia psidii MF-1, a brazilian biotype.</title>
        <authorList>
            <person name="Quecine M.C."/>
            <person name="Pachon D.M.R."/>
            <person name="Bonatelli M.L."/>
            <person name="Correr F.H."/>
            <person name="Franceschini L.M."/>
            <person name="Leite T.F."/>
            <person name="Margarido G.R.A."/>
            <person name="Almeida C.A."/>
            <person name="Ferrarezi J.A."/>
            <person name="Labate C.A."/>
        </authorList>
    </citation>
    <scope>NUCLEOTIDE SEQUENCE</scope>
    <source>
        <strain evidence="1">MF-1</strain>
    </source>
</reference>
<evidence type="ECO:0000313" key="1">
    <source>
        <dbReference type="EMBL" id="MBW0585849.1"/>
    </source>
</evidence>
<comment type="caution">
    <text evidence="1">The sequence shown here is derived from an EMBL/GenBank/DDBJ whole genome shotgun (WGS) entry which is preliminary data.</text>
</comment>
<keyword evidence="2" id="KW-1185">Reference proteome</keyword>
<dbReference type="EMBL" id="AVOT02122169">
    <property type="protein sequence ID" value="MBW0585849.1"/>
    <property type="molecule type" value="Genomic_DNA"/>
</dbReference>
<dbReference type="AlphaFoldDB" id="A0A9Q3KUD0"/>
<sequence length="126" mass="14736">MRPSSIPQPRISPVLTSQQLRPLASTSRRREDRLALTFSYSQVFQRRECWPIRVAIENPTVVNEGQDFVARLFRRFGRNSREVIMYANDGMIPGIASEEMAPKFVWHEDQLINYFQSTFDDLGRDK</sequence>
<name>A0A9Q3KUD0_9BASI</name>
<accession>A0A9Q3KUD0</accession>
<gene>
    <name evidence="1" type="ORF">O181_125564</name>
</gene>
<protein>
    <submittedName>
        <fullName evidence="1">Uncharacterized protein</fullName>
    </submittedName>
</protein>
<organism evidence="1 2">
    <name type="scientific">Austropuccinia psidii MF-1</name>
    <dbReference type="NCBI Taxonomy" id="1389203"/>
    <lineage>
        <taxon>Eukaryota</taxon>
        <taxon>Fungi</taxon>
        <taxon>Dikarya</taxon>
        <taxon>Basidiomycota</taxon>
        <taxon>Pucciniomycotina</taxon>
        <taxon>Pucciniomycetes</taxon>
        <taxon>Pucciniales</taxon>
        <taxon>Sphaerophragmiaceae</taxon>
        <taxon>Austropuccinia</taxon>
    </lineage>
</organism>
<dbReference type="Proteomes" id="UP000765509">
    <property type="component" value="Unassembled WGS sequence"/>
</dbReference>
<evidence type="ECO:0000313" key="2">
    <source>
        <dbReference type="Proteomes" id="UP000765509"/>
    </source>
</evidence>
<proteinExistence type="predicted"/>